<organism evidence="2 3">
    <name type="scientific">Burkholderia reimsis</name>
    <dbReference type="NCBI Taxonomy" id="2234132"/>
    <lineage>
        <taxon>Bacteria</taxon>
        <taxon>Pseudomonadati</taxon>
        <taxon>Pseudomonadota</taxon>
        <taxon>Betaproteobacteria</taxon>
        <taxon>Burkholderiales</taxon>
        <taxon>Burkholderiaceae</taxon>
        <taxon>Burkholderia</taxon>
    </lineage>
</organism>
<gene>
    <name evidence="2" type="ORF">DPV79_40175</name>
</gene>
<name>A0A365QGW8_9BURK</name>
<keyword evidence="3" id="KW-1185">Reference proteome</keyword>
<accession>A0A365QGW8</accession>
<feature type="chain" id="PRO_5016735519" evidence="1">
    <location>
        <begin position="18"/>
        <end position="120"/>
    </location>
</feature>
<evidence type="ECO:0000313" key="2">
    <source>
        <dbReference type="EMBL" id="RBB31879.1"/>
    </source>
</evidence>
<protein>
    <submittedName>
        <fullName evidence="2">Uncharacterized protein</fullName>
    </submittedName>
</protein>
<dbReference type="EMBL" id="QMFZ01000073">
    <property type="protein sequence ID" value="RBB31879.1"/>
    <property type="molecule type" value="Genomic_DNA"/>
</dbReference>
<keyword evidence="1" id="KW-0732">Signal</keyword>
<evidence type="ECO:0000313" key="3">
    <source>
        <dbReference type="Proteomes" id="UP000252458"/>
    </source>
</evidence>
<evidence type="ECO:0000256" key="1">
    <source>
        <dbReference type="SAM" id="SignalP"/>
    </source>
</evidence>
<dbReference type="Proteomes" id="UP000252458">
    <property type="component" value="Unassembled WGS sequence"/>
</dbReference>
<proteinExistence type="predicted"/>
<reference evidence="2 3" key="1">
    <citation type="submission" date="2018-06" db="EMBL/GenBank/DDBJ databases">
        <title>Draft genome sequence of Burkholderia reimsis strain BE51 isolated from a French agricultural soil.</title>
        <authorList>
            <person name="Esmaeel Q."/>
        </authorList>
    </citation>
    <scope>NUCLEOTIDE SEQUENCE [LARGE SCALE GENOMIC DNA]</scope>
    <source>
        <strain evidence="2 3">BE51</strain>
    </source>
</reference>
<sequence length="120" mass="13073">MTMTMMMMMRCGSTAMAGVTTAPNTVLNGITGRYPARRTLGALARVPAIRQQEMTVRDRDPAANVGVWVVTDLDDVPATSSGLFPMDGNPAADWIGRAMQGIRHMHHDESARTAIARRLF</sequence>
<comment type="caution">
    <text evidence="2">The sequence shown here is derived from an EMBL/GenBank/DDBJ whole genome shotgun (WGS) entry which is preliminary data.</text>
</comment>
<dbReference type="AlphaFoldDB" id="A0A365QGW8"/>
<feature type="signal peptide" evidence="1">
    <location>
        <begin position="1"/>
        <end position="17"/>
    </location>
</feature>